<proteinExistence type="predicted"/>
<comment type="caution">
    <text evidence="2">The sequence shown here is derived from an EMBL/GenBank/DDBJ whole genome shotgun (WGS) entry which is preliminary data.</text>
</comment>
<keyword evidence="3" id="KW-1185">Reference proteome</keyword>
<evidence type="ECO:0000313" key="2">
    <source>
        <dbReference type="EMBL" id="KAK9830414.1"/>
    </source>
</evidence>
<evidence type="ECO:0000259" key="1">
    <source>
        <dbReference type="Pfam" id="PF13476"/>
    </source>
</evidence>
<dbReference type="Proteomes" id="UP001489004">
    <property type="component" value="Unassembled WGS sequence"/>
</dbReference>
<name>A0AAW1R9D7_9CHLO</name>
<feature type="domain" description="Rad50/SbcC-type AAA" evidence="1">
    <location>
        <begin position="336"/>
        <end position="534"/>
    </location>
</feature>
<dbReference type="Gene3D" id="3.60.21.10">
    <property type="match status" value="1"/>
</dbReference>
<dbReference type="Pfam" id="PF13476">
    <property type="entry name" value="AAA_23"/>
    <property type="match status" value="1"/>
</dbReference>
<dbReference type="PANTHER" id="PTHR32114">
    <property type="entry name" value="ABC TRANSPORTER ABCH.3"/>
    <property type="match status" value="1"/>
</dbReference>
<dbReference type="InterPro" id="IPR027417">
    <property type="entry name" value="P-loop_NTPase"/>
</dbReference>
<dbReference type="GO" id="GO:0016887">
    <property type="term" value="F:ATP hydrolysis activity"/>
    <property type="evidence" value="ECO:0007669"/>
    <property type="project" value="InterPro"/>
</dbReference>
<dbReference type="Gene3D" id="3.40.50.300">
    <property type="entry name" value="P-loop containing nucleotide triphosphate hydrolases"/>
    <property type="match status" value="2"/>
</dbReference>
<dbReference type="InterPro" id="IPR038729">
    <property type="entry name" value="Rad50/SbcC_AAA"/>
</dbReference>
<dbReference type="InterPro" id="IPR029052">
    <property type="entry name" value="Metallo-depent_PP-like"/>
</dbReference>
<dbReference type="PANTHER" id="PTHR32114:SF2">
    <property type="entry name" value="ABC TRANSPORTER ABCH.3"/>
    <property type="match status" value="1"/>
</dbReference>
<organism evidence="2 3">
    <name type="scientific">[Myrmecia] bisecta</name>
    <dbReference type="NCBI Taxonomy" id="41462"/>
    <lineage>
        <taxon>Eukaryota</taxon>
        <taxon>Viridiplantae</taxon>
        <taxon>Chlorophyta</taxon>
        <taxon>core chlorophytes</taxon>
        <taxon>Trebouxiophyceae</taxon>
        <taxon>Trebouxiales</taxon>
        <taxon>Trebouxiaceae</taxon>
        <taxon>Myrmecia</taxon>
    </lineage>
</organism>
<sequence>MSWDGHRPSAARQEDGWVVVLRKVKAEAAARNSGILFLGDFWHVRGSLPVEPLNSVLREFKDWTQPTLMLVGNHDQVNVGGTSHALTPLAAACPAVHILEEPTLFLDALWLPYRRDKADLEAAVAAAGPVKAVFAHADVLGAMMNETFQARHGISPDLFPTDARTYTGHYHKPHTVAGTTIQYVGSPYQVSRSEAGQEKALLLLNREWQVVERISLDVGPRHYNLSTQAATLPAGVRPGDRVKYVFESEESAETAQEVVQQLETQGVEVEQVMPPPQAAVRIADAEDLGALPLFHQYAEVNNLSPQAVECGVGILTGLPSNTSRLRKTPALVSFERLTLEGFGPFRDSVEYELAGRGVRAVTGRNEDDLGADSNGAGKSALMMAPLWAITGRSDARAEGGGGRGLTVADIVNDGAKVARVTVEGNVNGAPFTLERATSRKKLMALKFEVAGEDLTKADARLTQAEIERVLAADLLTRVVFHGQADATSLLEANDRDFKQELGKIVEMEVWDAAKDGSAALVKAARAAKLGVDREADIRRDNVASLQEQAEEVAATAEWWEDERQISQAAMRGSIADCAHMERVQQLSALLRDQQVEAGSLAGALQMSRQQLEDYSSLKHSSHVVETSTSLEAQPVCDRCLQPIDEAMFQANITRLQAEVGREEQRAASAQQAIAASQALLHEAEASLQQEWDAIAERQWEAHQAELRRLAAEEAALGKSHERMAAQQAQQAAAMAREREALARERQQAWLRRQAEEALARERAAKQATVSQAQHAVAGVQRTAARLAELLESLGFTSADAQHAVGGAALEDSVVPELIQRTLEAAESANTGAGEHAVLRQQAEQLSLQPNPHAAEKSRLDRQVVEERARLQKAEAVSAGLAEEVGWLVELDNAFGRSGIQSFALEGVLGELQVRTAGYLEQLSSGYTLSLSATRPSASVPNSAIEKINKVVHVRMADASVRERSLRQLSGGERRRVALALALGFAELIGTRGRLRSNLIVLDEVLQQLDGEGCARVASVLHKMPQDSVLVVGQAQSYVTQIFDAVDTVVKQNGCSHVESSL</sequence>
<dbReference type="AlphaFoldDB" id="A0AAW1R9D7"/>
<evidence type="ECO:0000313" key="3">
    <source>
        <dbReference type="Proteomes" id="UP001489004"/>
    </source>
</evidence>
<dbReference type="SUPFAM" id="SSF56300">
    <property type="entry name" value="Metallo-dependent phosphatases"/>
    <property type="match status" value="1"/>
</dbReference>
<gene>
    <name evidence="2" type="ORF">WJX72_011641</name>
</gene>
<accession>A0AAW1R9D7</accession>
<dbReference type="Pfam" id="PF13558">
    <property type="entry name" value="SbcC_Walker_B"/>
    <property type="match status" value="1"/>
</dbReference>
<dbReference type="GO" id="GO:0006302">
    <property type="term" value="P:double-strand break repair"/>
    <property type="evidence" value="ECO:0007669"/>
    <property type="project" value="InterPro"/>
</dbReference>
<dbReference type="EMBL" id="JALJOR010000001">
    <property type="protein sequence ID" value="KAK9830414.1"/>
    <property type="molecule type" value="Genomic_DNA"/>
</dbReference>
<reference evidence="2 3" key="1">
    <citation type="journal article" date="2024" name="Nat. Commun.">
        <title>Phylogenomics reveals the evolutionary origins of lichenization in chlorophyte algae.</title>
        <authorList>
            <person name="Puginier C."/>
            <person name="Libourel C."/>
            <person name="Otte J."/>
            <person name="Skaloud P."/>
            <person name="Haon M."/>
            <person name="Grisel S."/>
            <person name="Petersen M."/>
            <person name="Berrin J.G."/>
            <person name="Delaux P.M."/>
            <person name="Dal Grande F."/>
            <person name="Keller J."/>
        </authorList>
    </citation>
    <scope>NUCLEOTIDE SEQUENCE [LARGE SCALE GENOMIC DNA]</scope>
    <source>
        <strain evidence="2 3">SAG 2043</strain>
    </source>
</reference>
<protein>
    <recommendedName>
        <fullName evidence="1">Rad50/SbcC-type AAA domain-containing protein</fullName>
    </recommendedName>
</protein>
<dbReference type="SUPFAM" id="SSF52540">
    <property type="entry name" value="P-loop containing nucleoside triphosphate hydrolases"/>
    <property type="match status" value="1"/>
</dbReference>